<evidence type="ECO:0000313" key="2">
    <source>
        <dbReference type="EMBL" id="EOI57168.1"/>
    </source>
</evidence>
<evidence type="ECO:0000313" key="5">
    <source>
        <dbReference type="Proteomes" id="UP000014160"/>
    </source>
</evidence>
<name>R2XRL1_9ENTE</name>
<reference evidence="2 4" key="1">
    <citation type="submission" date="2013-02" db="EMBL/GenBank/DDBJ databases">
        <title>The Genome Sequence of Enterococcus gilvus ATCC BAA-350.</title>
        <authorList>
            <consortium name="The Broad Institute Genome Sequencing Platform"/>
            <consortium name="The Broad Institute Genome Sequencing Center for Infectious Disease"/>
            <person name="Earl A.M."/>
            <person name="Gilmore M.S."/>
            <person name="Lebreton F."/>
            <person name="Walker B."/>
            <person name="Young S.K."/>
            <person name="Zeng Q."/>
            <person name="Gargeya S."/>
            <person name="Fitzgerald M."/>
            <person name="Haas B."/>
            <person name="Abouelleil A."/>
            <person name="Alvarado L."/>
            <person name="Arachchi H.M."/>
            <person name="Berlin A.M."/>
            <person name="Chapman S.B."/>
            <person name="Dewar J."/>
            <person name="Goldberg J."/>
            <person name="Griggs A."/>
            <person name="Gujja S."/>
            <person name="Hansen M."/>
            <person name="Howarth C."/>
            <person name="Imamovic A."/>
            <person name="Larimer J."/>
            <person name="McCowan C."/>
            <person name="Murphy C."/>
            <person name="Neiman D."/>
            <person name="Pearson M."/>
            <person name="Priest M."/>
            <person name="Roberts A."/>
            <person name="Saif S."/>
            <person name="Shea T."/>
            <person name="Sisk P."/>
            <person name="Sykes S."/>
            <person name="Wortman J."/>
            <person name="Nusbaum C."/>
            <person name="Birren B."/>
        </authorList>
    </citation>
    <scope>NUCLEOTIDE SEQUENCE [LARGE SCALE GENOMIC DNA]</scope>
    <source>
        <strain evidence="2 4">ATCC BAA-350</strain>
    </source>
</reference>
<gene>
    <name evidence="3" type="ORF">I592_02585</name>
    <name evidence="2" type="ORF">UKC_01382</name>
</gene>
<evidence type="ECO:0000313" key="4">
    <source>
        <dbReference type="Proteomes" id="UP000013750"/>
    </source>
</evidence>
<feature type="compositionally biased region" description="Basic and acidic residues" evidence="1">
    <location>
        <begin position="210"/>
        <end position="249"/>
    </location>
</feature>
<dbReference type="AlphaFoldDB" id="R2XRL1"/>
<reference evidence="3 5" key="2">
    <citation type="submission" date="2013-03" db="EMBL/GenBank/DDBJ databases">
        <title>The Genome Sequence of Enterococcus gilvus ATCC BAA-350 (PacBio/Illumina hybrid assembly).</title>
        <authorList>
            <consortium name="The Broad Institute Genomics Platform"/>
            <consortium name="The Broad Institute Genome Sequencing Center for Infectious Disease"/>
            <person name="Earl A."/>
            <person name="Russ C."/>
            <person name="Gilmore M."/>
            <person name="Surin D."/>
            <person name="Walker B."/>
            <person name="Young S."/>
            <person name="Zeng Q."/>
            <person name="Gargeya S."/>
            <person name="Fitzgerald M."/>
            <person name="Haas B."/>
            <person name="Abouelleil A."/>
            <person name="Allen A.W."/>
            <person name="Alvarado L."/>
            <person name="Arachchi H.M."/>
            <person name="Berlin A.M."/>
            <person name="Chapman S.B."/>
            <person name="Gainer-Dewar J."/>
            <person name="Goldberg J."/>
            <person name="Griggs A."/>
            <person name="Gujja S."/>
            <person name="Hansen M."/>
            <person name="Howarth C."/>
            <person name="Imamovic A."/>
            <person name="Ireland A."/>
            <person name="Larimer J."/>
            <person name="McCowan C."/>
            <person name="Murphy C."/>
            <person name="Pearson M."/>
            <person name="Poon T.W."/>
            <person name="Priest M."/>
            <person name="Roberts A."/>
            <person name="Saif S."/>
            <person name="Shea T."/>
            <person name="Sisk P."/>
            <person name="Sykes S."/>
            <person name="Wortman J."/>
            <person name="Nusbaum C."/>
            <person name="Birren B."/>
        </authorList>
    </citation>
    <scope>NUCLEOTIDE SEQUENCE [LARGE SCALE GENOMIC DNA]</scope>
    <source>
        <strain evidence="3 5">ATCC BAA-350</strain>
    </source>
</reference>
<keyword evidence="5" id="KW-1185">Reference proteome</keyword>
<sequence length="310" mass="36138">MTTKPLNQRQLFQMKSDNLTKRVRSFYEETRDSSVVFEYMLAIVVRDSLVVGNFHELFKELIAELLMEVEPTAMVRRWCSLFEVFCQPEEWKQIVARLFKNHSEYEAHCQKIRLYKTYVETKTTPDEEMAGQQFKLVSIFEDIQGKEHTWSLSDADPTISDEKAEAMLGLLTHLTIFEKDGVRRFAKLEKSDVVNCTRRELVKKEKKQKKQEEPSTKAEEQKVQADRDRKKEEPAGKDQKEGSSPETKEMISATSDASSAHGEVERTSKSQAAQPKQKVGKSEREQKKKKTLLRNLGWGKKKERKKDRRK</sequence>
<evidence type="ECO:0000313" key="3">
    <source>
        <dbReference type="EMBL" id="EOW83258.1"/>
    </source>
</evidence>
<dbReference type="OrthoDB" id="2195232at2"/>
<feature type="compositionally biased region" description="Basic residues" evidence="1">
    <location>
        <begin position="299"/>
        <end position="310"/>
    </location>
</feature>
<dbReference type="EMBL" id="AJDQ01000006">
    <property type="protein sequence ID" value="EOI57168.1"/>
    <property type="molecule type" value="Genomic_DNA"/>
</dbReference>
<comment type="caution">
    <text evidence="2">The sequence shown here is derived from an EMBL/GenBank/DDBJ whole genome shotgun (WGS) entry which is preliminary data.</text>
</comment>
<evidence type="ECO:0000256" key="1">
    <source>
        <dbReference type="SAM" id="MobiDB-lite"/>
    </source>
</evidence>
<protein>
    <submittedName>
        <fullName evidence="2">Uncharacterized protein</fullName>
    </submittedName>
</protein>
<accession>R2XRL1</accession>
<dbReference type="PATRIC" id="fig|1158614.3.peg.1394"/>
<dbReference type="Proteomes" id="UP000014160">
    <property type="component" value="Unassembled WGS sequence"/>
</dbReference>
<dbReference type="RefSeq" id="WP_010779801.1">
    <property type="nucleotide sequence ID" value="NZ_ASWH01000001.1"/>
</dbReference>
<dbReference type="Proteomes" id="UP000013750">
    <property type="component" value="Unassembled WGS sequence"/>
</dbReference>
<dbReference type="HOGENOM" id="CLU_057669_3_0_9"/>
<dbReference type="EMBL" id="ASWH01000001">
    <property type="protein sequence ID" value="EOW83258.1"/>
    <property type="molecule type" value="Genomic_DNA"/>
</dbReference>
<organism evidence="2 4">
    <name type="scientific">Enterococcus gilvus ATCC BAA-350</name>
    <dbReference type="NCBI Taxonomy" id="1158614"/>
    <lineage>
        <taxon>Bacteria</taxon>
        <taxon>Bacillati</taxon>
        <taxon>Bacillota</taxon>
        <taxon>Bacilli</taxon>
        <taxon>Lactobacillales</taxon>
        <taxon>Enterococcaceae</taxon>
        <taxon>Enterococcus</taxon>
    </lineage>
</organism>
<feature type="region of interest" description="Disordered" evidence="1">
    <location>
        <begin position="201"/>
        <end position="310"/>
    </location>
</feature>
<dbReference type="eggNOG" id="ENOG5032KTA">
    <property type="taxonomic scope" value="Bacteria"/>
</dbReference>
<proteinExistence type="predicted"/>